<sequence length="247" mass="25761">MTAPVLTINQPVHGAGFHGAALVSLRATLSGSPSGLFFKWFSSLNAAATADHPELNVSDHSAAILDWSAPLAEFGSHVIVLAATDRDGIDLASIKSVARSAMAGGAPPAAVAPCVVHRLLAQLRRPATNGQVFAKAASTFEFLAPARWAREDPAHSGSWIADRDYQQINGISLRLRLAPAGAPDLTHTADIPLDLAALAFFRADDQTWFRWSGSLPGNVSSGNYTLSLTVSGGGTSTSVTRQVVVAA</sequence>
<gene>
    <name evidence="1" type="ORF">AW10_02776</name>
</gene>
<evidence type="ECO:0000313" key="2">
    <source>
        <dbReference type="Proteomes" id="UP000021816"/>
    </source>
</evidence>
<protein>
    <submittedName>
        <fullName evidence="1">Uncharacterized protein</fullName>
    </submittedName>
</protein>
<dbReference type="PATRIC" id="fig|1454003.3.peg.2833"/>
<dbReference type="EMBL" id="JEMX01000065">
    <property type="protein sequence ID" value="EXI78786.1"/>
    <property type="molecule type" value="Genomic_DNA"/>
</dbReference>
<dbReference type="Proteomes" id="UP000021816">
    <property type="component" value="Unassembled WGS sequence"/>
</dbReference>
<evidence type="ECO:0000313" key="1">
    <source>
        <dbReference type="EMBL" id="EXI78786.1"/>
    </source>
</evidence>
<dbReference type="AlphaFoldDB" id="A0A011NTU3"/>
<proteinExistence type="predicted"/>
<name>A0A011NTU3_9PROT</name>
<accession>A0A011NTU3</accession>
<dbReference type="STRING" id="1454003.AW10_02776"/>
<comment type="caution">
    <text evidence="1">The sequence shown here is derived from an EMBL/GenBank/DDBJ whole genome shotgun (WGS) entry which is preliminary data.</text>
</comment>
<organism evidence="1 2">
    <name type="scientific">Candidatus Accumulibacter appositus</name>
    <dbReference type="NCBI Taxonomy" id="1454003"/>
    <lineage>
        <taxon>Bacteria</taxon>
        <taxon>Pseudomonadati</taxon>
        <taxon>Pseudomonadota</taxon>
        <taxon>Betaproteobacteria</taxon>
        <taxon>Candidatus Accumulibacter</taxon>
    </lineage>
</organism>
<reference evidence="1 2" key="1">
    <citation type="submission" date="2014-02" db="EMBL/GenBank/DDBJ databases">
        <title>Expanding our view of genomic diversity in Candidatus Accumulibacter clades.</title>
        <authorList>
            <person name="Skennerton C.T."/>
            <person name="Barr J.J."/>
            <person name="Slater F.R."/>
            <person name="Bond P.L."/>
            <person name="Tyson G.W."/>
        </authorList>
    </citation>
    <scope>NUCLEOTIDE SEQUENCE [LARGE SCALE GENOMIC DNA]</scope>
    <source>
        <strain evidence="2">BA-92</strain>
    </source>
</reference>